<dbReference type="EnsemblMetazoa" id="AMEM007290-RA">
    <property type="protein sequence ID" value="AMEM007290-PA"/>
    <property type="gene ID" value="AMEM007290"/>
</dbReference>
<organism evidence="2 3">
    <name type="scientific">Anopheles merus</name>
    <name type="common">Mosquito</name>
    <dbReference type="NCBI Taxonomy" id="30066"/>
    <lineage>
        <taxon>Eukaryota</taxon>
        <taxon>Metazoa</taxon>
        <taxon>Ecdysozoa</taxon>
        <taxon>Arthropoda</taxon>
        <taxon>Hexapoda</taxon>
        <taxon>Insecta</taxon>
        <taxon>Pterygota</taxon>
        <taxon>Neoptera</taxon>
        <taxon>Endopterygota</taxon>
        <taxon>Diptera</taxon>
        <taxon>Nematocera</taxon>
        <taxon>Culicoidea</taxon>
        <taxon>Culicidae</taxon>
        <taxon>Anophelinae</taxon>
        <taxon>Anopheles</taxon>
    </lineage>
</organism>
<feature type="compositionally biased region" description="Low complexity" evidence="1">
    <location>
        <begin position="390"/>
        <end position="400"/>
    </location>
</feature>
<dbReference type="Proteomes" id="UP000075903">
    <property type="component" value="Unassembled WGS sequence"/>
</dbReference>
<protein>
    <submittedName>
        <fullName evidence="2">Uncharacterized protein</fullName>
    </submittedName>
</protein>
<feature type="compositionally biased region" description="Polar residues" evidence="1">
    <location>
        <begin position="58"/>
        <end position="70"/>
    </location>
</feature>
<feature type="region of interest" description="Disordered" evidence="1">
    <location>
        <begin position="28"/>
        <end position="228"/>
    </location>
</feature>
<sequence>MWEKRYESRRLKAVAFCVLLAVSTMLPSTDALKTKSRSKSSSSSSSSGRVSKPSSTSYSNPGSLSYSNYQSKPAPKPAPKPSAPVDTSNQRNIGWNVNNQAKPAGSVAQPAVNKPPPYPVQSNAAKPPYPVQSNAGKPPYPVQQHSNTHQTHAAPGGPPPPYSNGPPPPYSAANNPNMNSRFNEPPPMYSPGNQGFRPGQPGFGQPGSYGQPGFGQPGSFGQPMGGYGGAGGYHPQGAGFGAPHGTFQGGGYAPPVNYAPQPSFPIAAIPVGAYKPQSSGLGVGGIAAGIGTGLLAGAAGSALYNALRPEDRGRYREGPGGGGVTIINNVPAAAGAAPVEGAAPAMAAAPVQTSPGVAAAAPVPNSPPASGTADGSSNVPLAPMPGSSDNANPNAPNVPVQTDPMETTTVDPNAKQYIPPPGQYYPATGQYVPPGEYDPATGIFTPGRYIAETNIFQSGLYDPLSQMFTPGRYDATGQFIADPDNPPLSLAPNSGAAPPAQPETVTPAVASQFKTTSGANMPPISNLLVALDAFECKKFGALNYAPREESHMIAPLRKGRPFPP</sequence>
<evidence type="ECO:0000256" key="1">
    <source>
        <dbReference type="SAM" id="MobiDB-lite"/>
    </source>
</evidence>
<evidence type="ECO:0000313" key="3">
    <source>
        <dbReference type="Proteomes" id="UP000075903"/>
    </source>
</evidence>
<feature type="compositionally biased region" description="Low complexity" evidence="1">
    <location>
        <begin position="39"/>
        <end position="57"/>
    </location>
</feature>
<proteinExistence type="predicted"/>
<feature type="compositionally biased region" description="Polar residues" evidence="1">
    <location>
        <begin position="85"/>
        <end position="101"/>
    </location>
</feature>
<name>A0A182V1H6_ANOME</name>
<feature type="compositionally biased region" description="Low complexity" evidence="1">
    <location>
        <begin position="357"/>
        <end position="371"/>
    </location>
</feature>
<feature type="compositionally biased region" description="Pro residues" evidence="1">
    <location>
        <begin position="156"/>
        <end position="170"/>
    </location>
</feature>
<accession>A0A182V1H6</accession>
<keyword evidence="3" id="KW-1185">Reference proteome</keyword>
<feature type="compositionally biased region" description="Low complexity" evidence="1">
    <location>
        <begin position="191"/>
        <end position="200"/>
    </location>
</feature>
<feature type="region of interest" description="Disordered" evidence="1">
    <location>
        <begin position="481"/>
        <end position="507"/>
    </location>
</feature>
<dbReference type="VEuPathDB" id="VectorBase:AMEM21_012797"/>
<reference evidence="2" key="1">
    <citation type="submission" date="2020-05" db="UniProtKB">
        <authorList>
            <consortium name="EnsemblMetazoa"/>
        </authorList>
    </citation>
    <scope>IDENTIFICATION</scope>
    <source>
        <strain evidence="2">MAF</strain>
    </source>
</reference>
<dbReference type="VEuPathDB" id="VectorBase:AMEM007290"/>
<feature type="compositionally biased region" description="Gly residues" evidence="1">
    <location>
        <begin position="201"/>
        <end position="228"/>
    </location>
</feature>
<dbReference type="STRING" id="30066.A0A182V1H6"/>
<evidence type="ECO:0000313" key="2">
    <source>
        <dbReference type="EnsemblMetazoa" id="AMEM007290-PA"/>
    </source>
</evidence>
<feature type="region of interest" description="Disordered" evidence="1">
    <location>
        <begin position="357"/>
        <end position="401"/>
    </location>
</feature>
<dbReference type="AlphaFoldDB" id="A0A182V1H6"/>